<sequence length="232" mass="25711">MIRVLVVDDDFMVARIHRRMVDRVPGFTAVAEAHTGADALSLVAEHRPDLVLLDIYLPDISGIEVLRRLRGAGDPEVDVLVITAAKDAATVRKALHGGAVHYVIKPFDAETLRERLTRYQEMRTVLQDSEAPGQADVDRLFGTTGKSGTTPPRRSMPKGLTPESARLVQGELSRAGEVSSTECAELTGLSRVSARRYLEFFVEEGTAEVRLRYGTAGRPERRYRWTGKQPED</sequence>
<evidence type="ECO:0000256" key="1">
    <source>
        <dbReference type="ARBA" id="ARBA00004496"/>
    </source>
</evidence>
<keyword evidence="7 9" id="KW-0010">Activator</keyword>
<dbReference type="GO" id="GO:0003677">
    <property type="term" value="F:DNA binding"/>
    <property type="evidence" value="ECO:0007669"/>
    <property type="project" value="UniProtKB-KW"/>
</dbReference>
<dbReference type="Gene3D" id="3.40.50.2300">
    <property type="match status" value="1"/>
</dbReference>
<dbReference type="SUPFAM" id="SSF52172">
    <property type="entry name" value="CheY-like"/>
    <property type="match status" value="1"/>
</dbReference>
<evidence type="ECO:0000256" key="10">
    <source>
        <dbReference type="PROSITE-ProRule" id="PRU00169"/>
    </source>
</evidence>
<gene>
    <name evidence="13" type="ORF">EFW17_12005</name>
</gene>
<dbReference type="Proteomes" id="UP000269198">
    <property type="component" value="Unassembled WGS sequence"/>
</dbReference>
<feature type="domain" description="Response regulatory" evidence="12">
    <location>
        <begin position="3"/>
        <end position="120"/>
    </location>
</feature>
<dbReference type="PANTHER" id="PTHR45526:SF1">
    <property type="entry name" value="TRANSCRIPTIONAL REGULATORY PROTEIN DCUR-RELATED"/>
    <property type="match status" value="1"/>
</dbReference>
<comment type="caution">
    <text evidence="13">The sequence shown here is derived from an EMBL/GenBank/DDBJ whole genome shotgun (WGS) entry which is preliminary data.</text>
</comment>
<dbReference type="GO" id="GO:0003700">
    <property type="term" value="F:DNA-binding transcription factor activity"/>
    <property type="evidence" value="ECO:0007669"/>
    <property type="project" value="InterPro"/>
</dbReference>
<evidence type="ECO:0000256" key="7">
    <source>
        <dbReference type="ARBA" id="ARBA00023159"/>
    </source>
</evidence>
<keyword evidence="3 10" id="KW-0597">Phosphoprotein</keyword>
<keyword evidence="6 9" id="KW-0238">DNA-binding</keyword>
<evidence type="ECO:0000256" key="3">
    <source>
        <dbReference type="ARBA" id="ARBA00022553"/>
    </source>
</evidence>
<dbReference type="RefSeq" id="WP_123201439.1">
    <property type="nucleotide sequence ID" value="NZ_RJMB01000010.1"/>
</dbReference>
<evidence type="ECO:0000259" key="12">
    <source>
        <dbReference type="PROSITE" id="PS50110"/>
    </source>
</evidence>
<feature type="region of interest" description="Disordered" evidence="11">
    <location>
        <begin position="128"/>
        <end position="161"/>
    </location>
</feature>
<dbReference type="PANTHER" id="PTHR45526">
    <property type="entry name" value="TRANSCRIPTIONAL REGULATORY PROTEIN DPIA"/>
    <property type="match status" value="1"/>
</dbReference>
<dbReference type="InterPro" id="IPR024187">
    <property type="entry name" value="Sig_transdc_resp-reg_cit/mal"/>
</dbReference>
<evidence type="ECO:0000256" key="9">
    <source>
        <dbReference type="PIRNR" id="PIRNR006171"/>
    </source>
</evidence>
<dbReference type="GO" id="GO:0005737">
    <property type="term" value="C:cytoplasm"/>
    <property type="evidence" value="ECO:0007669"/>
    <property type="project" value="UniProtKB-SubCell"/>
</dbReference>
<dbReference type="AlphaFoldDB" id="A0A3N0E9V1"/>
<dbReference type="InterPro" id="IPR051271">
    <property type="entry name" value="2C-system_Tx_regulators"/>
</dbReference>
<evidence type="ECO:0000313" key="14">
    <source>
        <dbReference type="Proteomes" id="UP000269198"/>
    </source>
</evidence>
<dbReference type="InterPro" id="IPR001789">
    <property type="entry name" value="Sig_transdc_resp-reg_receiver"/>
</dbReference>
<evidence type="ECO:0000256" key="6">
    <source>
        <dbReference type="ARBA" id="ARBA00023125"/>
    </source>
</evidence>
<name>A0A3N0E9V1_9ACTN</name>
<dbReference type="PIRSF" id="PIRSF006171">
    <property type="entry name" value="RR_citrat_malat"/>
    <property type="match status" value="1"/>
</dbReference>
<keyword evidence="14" id="KW-1185">Reference proteome</keyword>
<dbReference type="SMART" id="SM00448">
    <property type="entry name" value="REC"/>
    <property type="match status" value="1"/>
</dbReference>
<evidence type="ECO:0000256" key="2">
    <source>
        <dbReference type="ARBA" id="ARBA00022490"/>
    </source>
</evidence>
<accession>A0A3N0E9V1</accession>
<keyword evidence="2 9" id="KW-0963">Cytoplasm</keyword>
<dbReference type="SUPFAM" id="SSF46785">
    <property type="entry name" value="Winged helix' DNA-binding domain"/>
    <property type="match status" value="1"/>
</dbReference>
<keyword evidence="8 9" id="KW-0804">Transcription</keyword>
<dbReference type="EMBL" id="RJMB01000010">
    <property type="protein sequence ID" value="RNL84622.1"/>
    <property type="molecule type" value="Genomic_DNA"/>
</dbReference>
<dbReference type="InterPro" id="IPR036390">
    <property type="entry name" value="WH_DNA-bd_sf"/>
</dbReference>
<dbReference type="CDD" id="cd19925">
    <property type="entry name" value="REC_citrate_TCS"/>
    <property type="match status" value="1"/>
</dbReference>
<proteinExistence type="predicted"/>
<evidence type="ECO:0000256" key="4">
    <source>
        <dbReference type="ARBA" id="ARBA00023012"/>
    </source>
</evidence>
<dbReference type="Pfam" id="PF00072">
    <property type="entry name" value="Response_reg"/>
    <property type="match status" value="1"/>
</dbReference>
<evidence type="ECO:0000256" key="8">
    <source>
        <dbReference type="ARBA" id="ARBA00023163"/>
    </source>
</evidence>
<dbReference type="PROSITE" id="PS50110">
    <property type="entry name" value="RESPONSE_REGULATORY"/>
    <property type="match status" value="1"/>
</dbReference>
<feature type="modified residue" description="4-aspartylphosphate" evidence="10">
    <location>
        <position position="54"/>
    </location>
</feature>
<evidence type="ECO:0000313" key="13">
    <source>
        <dbReference type="EMBL" id="RNL84622.1"/>
    </source>
</evidence>
<reference evidence="13 14" key="1">
    <citation type="submission" date="2018-11" db="EMBL/GenBank/DDBJ databases">
        <title>The genome draft of YIM 96095.</title>
        <authorList>
            <person name="Tang S.-K."/>
            <person name="Chunyu W.-X."/>
            <person name="Feng Y.-Z."/>
        </authorList>
    </citation>
    <scope>NUCLEOTIDE SEQUENCE [LARGE SCALE GENOMIC DNA]</scope>
    <source>
        <strain evidence="13 14">YIM 96095</strain>
    </source>
</reference>
<protein>
    <recommendedName>
        <fullName evidence="9">Transcriptional regulatory protein</fullName>
    </recommendedName>
</protein>
<evidence type="ECO:0000256" key="11">
    <source>
        <dbReference type="SAM" id="MobiDB-lite"/>
    </source>
</evidence>
<organism evidence="13 14">
    <name type="scientific">Halostreptopolyspora alba</name>
    <dbReference type="NCBI Taxonomy" id="2487137"/>
    <lineage>
        <taxon>Bacteria</taxon>
        <taxon>Bacillati</taxon>
        <taxon>Actinomycetota</taxon>
        <taxon>Actinomycetes</taxon>
        <taxon>Streptosporangiales</taxon>
        <taxon>Nocardiopsidaceae</taxon>
        <taxon>Halostreptopolyspora</taxon>
    </lineage>
</organism>
<dbReference type="InterPro" id="IPR011006">
    <property type="entry name" value="CheY-like_superfamily"/>
</dbReference>
<keyword evidence="4 9" id="KW-0902">Two-component regulatory system</keyword>
<dbReference type="OrthoDB" id="7187989at2"/>
<keyword evidence="5 9" id="KW-0805">Transcription regulation</keyword>
<dbReference type="GO" id="GO:0000156">
    <property type="term" value="F:phosphorelay response regulator activity"/>
    <property type="evidence" value="ECO:0007669"/>
    <property type="project" value="TreeGrafter"/>
</dbReference>
<comment type="subcellular location">
    <subcellularLocation>
        <location evidence="1 9">Cytoplasm</location>
    </subcellularLocation>
</comment>
<evidence type="ECO:0000256" key="5">
    <source>
        <dbReference type="ARBA" id="ARBA00023015"/>
    </source>
</evidence>